<dbReference type="Proteomes" id="UP000192758">
    <property type="component" value="Unassembled WGS sequence"/>
</dbReference>
<protein>
    <submittedName>
        <fullName evidence="2">Uncharacterized protein</fullName>
    </submittedName>
</protein>
<sequence>MYFALTFAEISSLQISWTSLSISPSVTGPFINSVNLLPIKLPTSFNIVSYIIVFINYIVIIYIFIMYILKNVGFIMYIIIK</sequence>
<dbReference type="EMBL" id="MNPJ01000018">
    <property type="protein sequence ID" value="OQS54668.1"/>
    <property type="molecule type" value="Genomic_DNA"/>
</dbReference>
<dbReference type="AlphaFoldDB" id="A0A1W0E629"/>
<feature type="transmembrane region" description="Helical" evidence="1">
    <location>
        <begin position="45"/>
        <end position="69"/>
    </location>
</feature>
<reference evidence="2 3" key="1">
    <citation type="journal article" date="2017" name="Environ. Microbiol.">
        <title>Decay of the glycolytic pathway and adaptation to intranuclear parasitism within Enterocytozoonidae microsporidia.</title>
        <authorList>
            <person name="Wiredu Boakye D."/>
            <person name="Jaroenlak P."/>
            <person name="Prachumwat A."/>
            <person name="Williams T.A."/>
            <person name="Bateman K.S."/>
            <person name="Itsathitphaisarn O."/>
            <person name="Sritunyalucksana K."/>
            <person name="Paszkiewicz K.H."/>
            <person name="Moore K.A."/>
            <person name="Stentiford G.D."/>
            <person name="Williams B.A."/>
        </authorList>
    </citation>
    <scope>NUCLEOTIDE SEQUENCE [LARGE SCALE GENOMIC DNA]</scope>
    <source>
        <strain evidence="2 3">TH1</strain>
    </source>
</reference>
<keyword evidence="1" id="KW-1133">Transmembrane helix</keyword>
<evidence type="ECO:0000313" key="3">
    <source>
        <dbReference type="Proteomes" id="UP000192758"/>
    </source>
</evidence>
<proteinExistence type="predicted"/>
<keyword evidence="1" id="KW-0472">Membrane</keyword>
<evidence type="ECO:0000313" key="2">
    <source>
        <dbReference type="EMBL" id="OQS54668.1"/>
    </source>
</evidence>
<comment type="caution">
    <text evidence="2">The sequence shown here is derived from an EMBL/GenBank/DDBJ whole genome shotgun (WGS) entry which is preliminary data.</text>
</comment>
<dbReference type="VEuPathDB" id="MicrosporidiaDB:EHP00_1514"/>
<accession>A0A1W0E629</accession>
<keyword evidence="1" id="KW-0812">Transmembrane</keyword>
<name>A0A1W0E629_9MICR</name>
<evidence type="ECO:0000256" key="1">
    <source>
        <dbReference type="SAM" id="Phobius"/>
    </source>
</evidence>
<keyword evidence="3" id="KW-1185">Reference proteome</keyword>
<gene>
    <name evidence="2" type="ORF">EHP00_1514</name>
</gene>
<organism evidence="2 3">
    <name type="scientific">Ecytonucleospora hepatopenaei</name>
    <dbReference type="NCBI Taxonomy" id="646526"/>
    <lineage>
        <taxon>Eukaryota</taxon>
        <taxon>Fungi</taxon>
        <taxon>Fungi incertae sedis</taxon>
        <taxon>Microsporidia</taxon>
        <taxon>Enterocytozoonidae</taxon>
        <taxon>Ecytonucleospora</taxon>
    </lineage>
</organism>